<evidence type="ECO:0000313" key="3">
    <source>
        <dbReference type="EMBL" id="PTE06525.1"/>
    </source>
</evidence>
<protein>
    <submittedName>
        <fullName evidence="3">Nitrogen fixation protein NifZ</fullName>
    </submittedName>
</protein>
<accession>A0A2T4ILP1</accession>
<organism evidence="3 4">
    <name type="scientific">Mesorhizobium helmanticense</name>
    <dbReference type="NCBI Taxonomy" id="1776423"/>
    <lineage>
        <taxon>Bacteria</taxon>
        <taxon>Pseudomonadati</taxon>
        <taxon>Pseudomonadota</taxon>
        <taxon>Alphaproteobacteria</taxon>
        <taxon>Hyphomicrobiales</taxon>
        <taxon>Phyllobacteriaceae</taxon>
        <taxon>Mesorhizobium</taxon>
    </lineage>
</organism>
<dbReference type="Pfam" id="PF04319">
    <property type="entry name" value="NifZ"/>
    <property type="match status" value="1"/>
</dbReference>
<reference evidence="3 4" key="1">
    <citation type="submission" date="2018-03" db="EMBL/GenBank/DDBJ databases">
        <title>Genome sequence of the symbiotic type strain Mesorhizobium helmanticense CSLC115NT isolated from Lotus corniculatus nodules.</title>
        <authorList>
            <person name="Sannazzaro A.I."/>
            <person name="Torres Tejerizo G.A."/>
            <person name="Dip D."/>
            <person name="Caballero M."/>
            <person name="Pistorio M."/>
            <person name="Estrella M.J."/>
        </authorList>
    </citation>
    <scope>NUCLEOTIDE SEQUENCE [LARGE SCALE GENOMIC DNA]</scope>
    <source>
        <strain evidence="3 4">CSLC115N</strain>
    </source>
</reference>
<evidence type="ECO:0000313" key="4">
    <source>
        <dbReference type="Proteomes" id="UP000240259"/>
    </source>
</evidence>
<proteinExistence type="inferred from homology"/>
<sequence length="108" mass="12164">MSLGREQDIEIRTPPRFMPGERVRATRHIKNDGTYPGKEIGENLVRKGDEGYVRDIGTFLQQFYIYAVEWVDRGTVVGMRARELMSLETARTPSSAEIGGGFNKGTAR</sequence>
<dbReference type="RefSeq" id="WP_107652842.1">
    <property type="nucleotide sequence ID" value="NZ_PZJX01000064.1"/>
</dbReference>
<keyword evidence="4" id="KW-1185">Reference proteome</keyword>
<comment type="caution">
    <text evidence="3">The sequence shown here is derived from an EMBL/GenBank/DDBJ whole genome shotgun (WGS) entry which is preliminary data.</text>
</comment>
<gene>
    <name evidence="3" type="ORF">C9427_31140</name>
</gene>
<name>A0A2T4ILP1_9HYPH</name>
<dbReference type="EMBL" id="PZJX01000064">
    <property type="protein sequence ID" value="PTE06525.1"/>
    <property type="molecule type" value="Genomic_DNA"/>
</dbReference>
<dbReference type="OrthoDB" id="9801083at2"/>
<dbReference type="GO" id="GO:0009399">
    <property type="term" value="P:nitrogen fixation"/>
    <property type="evidence" value="ECO:0007669"/>
    <property type="project" value="InterPro"/>
</dbReference>
<dbReference type="Proteomes" id="UP000240259">
    <property type="component" value="Unassembled WGS sequence"/>
</dbReference>
<evidence type="ECO:0000256" key="2">
    <source>
        <dbReference type="ARBA" id="ARBA00023231"/>
    </source>
</evidence>
<dbReference type="AlphaFoldDB" id="A0A2T4ILP1"/>
<dbReference type="InterPro" id="IPR007415">
    <property type="entry name" value="Nitrogenase_MoFe_mat_NifZ"/>
</dbReference>
<evidence type="ECO:0000256" key="1">
    <source>
        <dbReference type="ARBA" id="ARBA00008027"/>
    </source>
</evidence>
<keyword evidence="2" id="KW-0535">Nitrogen fixation</keyword>
<comment type="similarity">
    <text evidence="1">Belongs to the NifZ family.</text>
</comment>